<organism evidence="1 2">
    <name type="scientific">Eumeta variegata</name>
    <name type="common">Bagworm moth</name>
    <name type="synonym">Eumeta japonica</name>
    <dbReference type="NCBI Taxonomy" id="151549"/>
    <lineage>
        <taxon>Eukaryota</taxon>
        <taxon>Metazoa</taxon>
        <taxon>Ecdysozoa</taxon>
        <taxon>Arthropoda</taxon>
        <taxon>Hexapoda</taxon>
        <taxon>Insecta</taxon>
        <taxon>Pterygota</taxon>
        <taxon>Neoptera</taxon>
        <taxon>Endopterygota</taxon>
        <taxon>Lepidoptera</taxon>
        <taxon>Glossata</taxon>
        <taxon>Ditrysia</taxon>
        <taxon>Tineoidea</taxon>
        <taxon>Psychidae</taxon>
        <taxon>Oiketicinae</taxon>
        <taxon>Eumeta</taxon>
    </lineage>
</organism>
<comment type="caution">
    <text evidence="1">The sequence shown here is derived from an EMBL/GenBank/DDBJ whole genome shotgun (WGS) entry which is preliminary data.</text>
</comment>
<sequence length="75" mass="9084">MNFAMVTYKIDAILKKVEQHQHIRSYGIAEELRIYYKTISTNLKKGKTINFDLFCQQLMRLKQEEMKKQPELFNR</sequence>
<protein>
    <submittedName>
        <fullName evidence="1">Uncharacterized protein</fullName>
    </submittedName>
</protein>
<evidence type="ECO:0000313" key="1">
    <source>
        <dbReference type="EMBL" id="GBP77777.1"/>
    </source>
</evidence>
<dbReference type="Proteomes" id="UP000299102">
    <property type="component" value="Unassembled WGS sequence"/>
</dbReference>
<dbReference type="EMBL" id="BGZK01001346">
    <property type="protein sequence ID" value="GBP77777.1"/>
    <property type="molecule type" value="Genomic_DNA"/>
</dbReference>
<evidence type="ECO:0000313" key="2">
    <source>
        <dbReference type="Proteomes" id="UP000299102"/>
    </source>
</evidence>
<accession>A0A4C1YTQ1</accession>
<keyword evidence="2" id="KW-1185">Reference proteome</keyword>
<dbReference type="OrthoDB" id="7510588at2759"/>
<dbReference type="AlphaFoldDB" id="A0A4C1YTQ1"/>
<proteinExistence type="predicted"/>
<gene>
    <name evidence="1" type="ORF">EVAR_50016_1</name>
</gene>
<reference evidence="1 2" key="1">
    <citation type="journal article" date="2019" name="Commun. Biol.">
        <title>The bagworm genome reveals a unique fibroin gene that provides high tensile strength.</title>
        <authorList>
            <person name="Kono N."/>
            <person name="Nakamura H."/>
            <person name="Ohtoshi R."/>
            <person name="Tomita M."/>
            <person name="Numata K."/>
            <person name="Arakawa K."/>
        </authorList>
    </citation>
    <scope>NUCLEOTIDE SEQUENCE [LARGE SCALE GENOMIC DNA]</scope>
</reference>
<name>A0A4C1YTQ1_EUMVA</name>